<dbReference type="HOGENOM" id="CLU_032288_2_0_10"/>
<organism evidence="7 8">
    <name type="scientific">Alistipes indistinctus YIT 12060</name>
    <dbReference type="NCBI Taxonomy" id="742725"/>
    <lineage>
        <taxon>Bacteria</taxon>
        <taxon>Pseudomonadati</taxon>
        <taxon>Bacteroidota</taxon>
        <taxon>Bacteroidia</taxon>
        <taxon>Bacteroidales</taxon>
        <taxon>Rikenellaceae</taxon>
        <taxon>Alistipes</taxon>
    </lineage>
</organism>
<keyword evidence="3 6" id="KW-0812">Transmembrane</keyword>
<evidence type="ECO:0000256" key="1">
    <source>
        <dbReference type="ARBA" id="ARBA00004651"/>
    </source>
</evidence>
<feature type="transmembrane region" description="Helical" evidence="6">
    <location>
        <begin position="195"/>
        <end position="213"/>
    </location>
</feature>
<dbReference type="EMBL" id="ADLD01000013">
    <property type="protein sequence ID" value="EHB91614.1"/>
    <property type="molecule type" value="Genomic_DNA"/>
</dbReference>
<dbReference type="PATRIC" id="fig|742725.3.peg.1757"/>
<keyword evidence="2" id="KW-1003">Cell membrane</keyword>
<dbReference type="InterPro" id="IPR017039">
    <property type="entry name" value="Virul_fac_BrkB"/>
</dbReference>
<sequence>MIKKIIQYISYDIWFKKEHEYRSSKVRWAVRQFKVFLFTAQGFAEHSILVKSAALTFYTLMSLVPIAALVFGIAKGFSLETKLNSYLYAEFPQYGAVIDQVIEFANAMLQRTRGGLIASVGLVVLFWSVVKVFNNVEKAFNDIWEVRKPRSIARKVSDYIAVVVIVPILWILSSSIRLQAQDQLLHFTPGPAVDFLFGILSLVTLWIMFAFLYKVIPNTKVRPRSALTAGIIAGTIFQIFQIVYVYIQSSLTSYNAIYGSFAAFPLFLIWLQISWQIVLFGGELSFAYQNIKKFEYEKRASEMSYEYRKRALLLVMQQIVRHFLHNEGGISSEAVAQQLNMPVRIVRDVIFDLERAGLIAPILSPDEKTNFYIPARDVHTLSVFDVIHQVATTVQSKAKNIPESYREALWKDPLDIGMSSEYREINTILDNMDRITKNSPYNILLMDIAPAPNAANMPGEDRKEAQA</sequence>
<keyword evidence="4 6" id="KW-1133">Transmembrane helix</keyword>
<dbReference type="eggNOG" id="COG1295">
    <property type="taxonomic scope" value="Bacteria"/>
</dbReference>
<reference evidence="7 8" key="1">
    <citation type="submission" date="2011-08" db="EMBL/GenBank/DDBJ databases">
        <title>The Genome Sequence of Alistipes indistinctus YIT 12060.</title>
        <authorList>
            <consortium name="The Broad Institute Genome Sequencing Platform"/>
            <person name="Earl A."/>
            <person name="Ward D."/>
            <person name="Feldgarden M."/>
            <person name="Gevers D."/>
            <person name="Morotomi M."/>
            <person name="Young S.K."/>
            <person name="Zeng Q."/>
            <person name="Gargeya S."/>
            <person name="Fitzgerald M."/>
            <person name="Haas B."/>
            <person name="Abouelleil A."/>
            <person name="Alvarado L."/>
            <person name="Arachchi H.M."/>
            <person name="Berlin A."/>
            <person name="Brown A."/>
            <person name="Chapman S.B."/>
            <person name="Chen Z."/>
            <person name="Dunbar C."/>
            <person name="Freedman E."/>
            <person name="Gearin G."/>
            <person name="Gellesch M."/>
            <person name="Goldberg J."/>
            <person name="Griggs A."/>
            <person name="Gujja S."/>
            <person name="Heiman D."/>
            <person name="Howarth C."/>
            <person name="Larson L."/>
            <person name="Lui A."/>
            <person name="MacDonald P.J.P."/>
            <person name="Montmayeur A."/>
            <person name="Murphy C."/>
            <person name="Neiman D."/>
            <person name="Pearson M."/>
            <person name="Priest M."/>
            <person name="Roberts A."/>
            <person name="Saif S."/>
            <person name="Shea T."/>
            <person name="Shenoy N."/>
            <person name="Sisk P."/>
            <person name="Stolte C."/>
            <person name="Sykes S."/>
            <person name="Wortman J."/>
            <person name="Nusbaum C."/>
            <person name="Birren B."/>
        </authorList>
    </citation>
    <scope>NUCLEOTIDE SEQUENCE [LARGE SCALE GENOMIC DNA]</scope>
    <source>
        <strain evidence="7 8">YIT 12060</strain>
    </source>
</reference>
<evidence type="ECO:0008006" key="9">
    <source>
        <dbReference type="Google" id="ProtNLM"/>
    </source>
</evidence>
<evidence type="ECO:0000313" key="7">
    <source>
        <dbReference type="EMBL" id="EHB91614.1"/>
    </source>
</evidence>
<dbReference type="NCBIfam" id="TIGR00765">
    <property type="entry name" value="yihY_not_rbn"/>
    <property type="match status" value="1"/>
</dbReference>
<feature type="transmembrane region" description="Helical" evidence="6">
    <location>
        <begin position="156"/>
        <end position="175"/>
    </location>
</feature>
<dbReference type="RefSeq" id="WP_009134469.1">
    <property type="nucleotide sequence ID" value="NZ_CP102250.1"/>
</dbReference>
<dbReference type="PANTHER" id="PTHR30213:SF0">
    <property type="entry name" value="UPF0761 MEMBRANE PROTEIN YIHY"/>
    <property type="match status" value="1"/>
</dbReference>
<gene>
    <name evidence="7" type="ORF">HMPREF9450_01663</name>
</gene>
<keyword evidence="8" id="KW-1185">Reference proteome</keyword>
<evidence type="ECO:0000256" key="6">
    <source>
        <dbReference type="SAM" id="Phobius"/>
    </source>
</evidence>
<dbReference type="GO" id="GO:0005886">
    <property type="term" value="C:plasma membrane"/>
    <property type="evidence" value="ECO:0007669"/>
    <property type="project" value="UniProtKB-SubCell"/>
</dbReference>
<evidence type="ECO:0000313" key="8">
    <source>
        <dbReference type="Proteomes" id="UP000006008"/>
    </source>
</evidence>
<comment type="subcellular location">
    <subcellularLocation>
        <location evidence="1">Cell membrane</location>
        <topology evidence="1">Multi-pass membrane protein</topology>
    </subcellularLocation>
</comment>
<proteinExistence type="predicted"/>
<evidence type="ECO:0000256" key="2">
    <source>
        <dbReference type="ARBA" id="ARBA00022475"/>
    </source>
</evidence>
<accession>G5HAJ8</accession>
<dbReference type="Proteomes" id="UP000006008">
    <property type="component" value="Unassembled WGS sequence"/>
</dbReference>
<evidence type="ECO:0000256" key="4">
    <source>
        <dbReference type="ARBA" id="ARBA00022989"/>
    </source>
</evidence>
<dbReference type="AlphaFoldDB" id="G5HAJ8"/>
<keyword evidence="5 6" id="KW-0472">Membrane</keyword>
<dbReference type="Pfam" id="PF03631">
    <property type="entry name" value="Virul_fac_BrkB"/>
    <property type="match status" value="1"/>
</dbReference>
<protein>
    <recommendedName>
        <fullName evidence="9">YihY family protein</fullName>
    </recommendedName>
</protein>
<comment type="caution">
    <text evidence="7">The sequence shown here is derived from an EMBL/GenBank/DDBJ whole genome shotgun (WGS) entry which is preliminary data.</text>
</comment>
<dbReference type="OrthoDB" id="9808671at2"/>
<feature type="transmembrane region" description="Helical" evidence="6">
    <location>
        <begin position="267"/>
        <end position="288"/>
    </location>
</feature>
<dbReference type="GeneID" id="92815306"/>
<dbReference type="PANTHER" id="PTHR30213">
    <property type="entry name" value="INNER MEMBRANE PROTEIN YHJD"/>
    <property type="match status" value="1"/>
</dbReference>
<dbReference type="SUPFAM" id="SSF46785">
    <property type="entry name" value="Winged helix' DNA-binding domain"/>
    <property type="match status" value="1"/>
</dbReference>
<feature type="transmembrane region" description="Helical" evidence="6">
    <location>
        <begin position="116"/>
        <end position="136"/>
    </location>
</feature>
<dbReference type="InterPro" id="IPR036390">
    <property type="entry name" value="WH_DNA-bd_sf"/>
</dbReference>
<evidence type="ECO:0000256" key="5">
    <source>
        <dbReference type="ARBA" id="ARBA00023136"/>
    </source>
</evidence>
<feature type="transmembrane region" description="Helical" evidence="6">
    <location>
        <begin position="225"/>
        <end position="247"/>
    </location>
</feature>
<name>G5HAJ8_9BACT</name>
<dbReference type="STRING" id="742725.HMPREF9450_01663"/>
<feature type="transmembrane region" description="Helical" evidence="6">
    <location>
        <begin position="55"/>
        <end position="74"/>
    </location>
</feature>
<evidence type="ECO:0000256" key="3">
    <source>
        <dbReference type="ARBA" id="ARBA00022692"/>
    </source>
</evidence>